<evidence type="ECO:0000313" key="2">
    <source>
        <dbReference type="EMBL" id="GII97496.1"/>
    </source>
</evidence>
<proteinExistence type="predicted"/>
<feature type="transmembrane region" description="Helical" evidence="1">
    <location>
        <begin position="49"/>
        <end position="67"/>
    </location>
</feature>
<protein>
    <submittedName>
        <fullName evidence="2">Uncharacterized protein</fullName>
    </submittedName>
</protein>
<sequence>MNDLLLDPADAGAPRYTERPMPSWKAVAVAFLFLAAIYAPTAAADSPAGAALATGAAAVFLVVLFGVGMLEKHRVCERALLLGPTWPGAVPYVVPLVSIDPASVRLHYRANFMGRRLGRQGTPNLRMGVFSTIAISFTALHPLAAHPRRRHRIGSLYTEPLMRYGNAPSPPVIKELWVLATRRPDRLLQALEAALVDAGVPGARGLAERELRAPLVERWRRESG</sequence>
<gene>
    <name evidence="2" type="ORF">Ssi02_77270</name>
</gene>
<reference evidence="2" key="1">
    <citation type="submission" date="2021-01" db="EMBL/GenBank/DDBJ databases">
        <title>Whole genome shotgun sequence of Sinosporangium siamense NBRC 109515.</title>
        <authorList>
            <person name="Komaki H."/>
            <person name="Tamura T."/>
        </authorList>
    </citation>
    <scope>NUCLEOTIDE SEQUENCE</scope>
    <source>
        <strain evidence="2">NBRC 109515</strain>
    </source>
</reference>
<feature type="transmembrane region" description="Helical" evidence="1">
    <location>
        <begin position="125"/>
        <end position="145"/>
    </location>
</feature>
<keyword evidence="3" id="KW-1185">Reference proteome</keyword>
<accession>A0A919RS23</accession>
<feature type="transmembrane region" description="Helical" evidence="1">
    <location>
        <begin position="24"/>
        <end position="43"/>
    </location>
</feature>
<comment type="caution">
    <text evidence="2">The sequence shown here is derived from an EMBL/GenBank/DDBJ whole genome shotgun (WGS) entry which is preliminary data.</text>
</comment>
<dbReference type="AlphaFoldDB" id="A0A919RS23"/>
<dbReference type="EMBL" id="BOOW01000061">
    <property type="protein sequence ID" value="GII97496.1"/>
    <property type="molecule type" value="Genomic_DNA"/>
</dbReference>
<organism evidence="2 3">
    <name type="scientific">Sinosporangium siamense</name>
    <dbReference type="NCBI Taxonomy" id="1367973"/>
    <lineage>
        <taxon>Bacteria</taxon>
        <taxon>Bacillati</taxon>
        <taxon>Actinomycetota</taxon>
        <taxon>Actinomycetes</taxon>
        <taxon>Streptosporangiales</taxon>
        <taxon>Streptosporangiaceae</taxon>
        <taxon>Sinosporangium</taxon>
    </lineage>
</organism>
<evidence type="ECO:0000313" key="3">
    <source>
        <dbReference type="Proteomes" id="UP000606172"/>
    </source>
</evidence>
<keyword evidence="1" id="KW-0812">Transmembrane</keyword>
<keyword evidence="1" id="KW-1133">Transmembrane helix</keyword>
<keyword evidence="1" id="KW-0472">Membrane</keyword>
<name>A0A919RS23_9ACTN</name>
<dbReference type="Proteomes" id="UP000606172">
    <property type="component" value="Unassembled WGS sequence"/>
</dbReference>
<dbReference type="RefSeq" id="WP_204033738.1">
    <property type="nucleotide sequence ID" value="NZ_BOOW01000061.1"/>
</dbReference>
<evidence type="ECO:0000256" key="1">
    <source>
        <dbReference type="SAM" id="Phobius"/>
    </source>
</evidence>